<dbReference type="GeneID" id="2869868"/>
<dbReference type="EC" id="1.16.1.9" evidence="3"/>
<dbReference type="InterPro" id="IPR039261">
    <property type="entry name" value="FNR_nucleotide-bd"/>
</dbReference>
<dbReference type="OMA" id="PWLDQPV"/>
<dbReference type="HOGENOM" id="CLU_010365_7_2_1"/>
<keyword evidence="5" id="KW-1003">Cell membrane</keyword>
<feature type="transmembrane region" description="Helical" evidence="14">
    <location>
        <begin position="299"/>
        <end position="316"/>
    </location>
</feature>
<dbReference type="GO" id="GO:0052851">
    <property type="term" value="F:ferric-chelate reductase (NADPH) activity"/>
    <property type="evidence" value="ECO:0007669"/>
    <property type="project" value="UniProtKB-EC"/>
</dbReference>
<reference evidence="17" key="2">
    <citation type="journal article" date="2009" name="Fungal Genet. Biol.">
        <title>The 2008 update of the Aspergillus nidulans genome annotation: a community effort.</title>
        <authorList>
            <person name="Wortman J.R."/>
            <person name="Gilsenan J.M."/>
            <person name="Joardar V."/>
            <person name="Deegan J."/>
            <person name="Clutterbuck J."/>
            <person name="Andersen M.R."/>
            <person name="Archer D."/>
            <person name="Bencina M."/>
            <person name="Braus G."/>
            <person name="Coutinho P."/>
            <person name="von Dohren H."/>
            <person name="Doonan J."/>
            <person name="Driessen A.J."/>
            <person name="Durek P."/>
            <person name="Espeso E."/>
            <person name="Fekete E."/>
            <person name="Flipphi M."/>
            <person name="Estrada C.G."/>
            <person name="Geysens S."/>
            <person name="Goldman G."/>
            <person name="de Groot P.W."/>
            <person name="Hansen K."/>
            <person name="Harris S.D."/>
            <person name="Heinekamp T."/>
            <person name="Helmstaedt K."/>
            <person name="Henrissat B."/>
            <person name="Hofmann G."/>
            <person name="Homan T."/>
            <person name="Horio T."/>
            <person name="Horiuchi H."/>
            <person name="James S."/>
            <person name="Jones M."/>
            <person name="Karaffa L."/>
            <person name="Karanyi Z."/>
            <person name="Kato M."/>
            <person name="Keller N."/>
            <person name="Kelly D.E."/>
            <person name="Kiel J.A."/>
            <person name="Kim J.M."/>
            <person name="van der Klei I.J."/>
            <person name="Klis F.M."/>
            <person name="Kovalchuk A."/>
            <person name="Krasevec N."/>
            <person name="Kubicek C.P."/>
            <person name="Liu B."/>
            <person name="Maccabe A."/>
            <person name="Meyer V."/>
            <person name="Mirabito P."/>
            <person name="Miskei M."/>
            <person name="Mos M."/>
            <person name="Mullins J."/>
            <person name="Nelson D.R."/>
            <person name="Nielsen J."/>
            <person name="Oakley B.R."/>
            <person name="Osmani S.A."/>
            <person name="Pakula T."/>
            <person name="Paszewski A."/>
            <person name="Paulsen I."/>
            <person name="Pilsyk S."/>
            <person name="Pocsi I."/>
            <person name="Punt P.J."/>
            <person name="Ram A.F."/>
            <person name="Ren Q."/>
            <person name="Robellet X."/>
            <person name="Robson G."/>
            <person name="Seiboth B."/>
            <person name="van Solingen P."/>
            <person name="Specht T."/>
            <person name="Sun J."/>
            <person name="Taheri-Talesh N."/>
            <person name="Takeshita N."/>
            <person name="Ussery D."/>
            <person name="vanKuyk P.A."/>
            <person name="Visser H."/>
            <person name="van de Vondervoort P.J."/>
            <person name="de Vries R.P."/>
            <person name="Walton J."/>
            <person name="Xiang X."/>
            <person name="Xiong Y."/>
            <person name="Zeng A.P."/>
            <person name="Brandt B.W."/>
            <person name="Cornell M.J."/>
            <person name="van den Hondel C.A."/>
            <person name="Visser J."/>
            <person name="Oliver S.G."/>
            <person name="Turner G."/>
        </authorList>
    </citation>
    <scope>GENOME REANNOTATION</scope>
    <source>
        <strain evidence="17">FGSC A4 / ATCC 38163 / CBS 112.46 / NRRL 194 / M139</strain>
    </source>
</reference>
<dbReference type="PANTHER" id="PTHR32361:SF23">
    <property type="entry name" value="FERRIC-CHELATE REDUCTASE"/>
    <property type="match status" value="1"/>
</dbReference>
<evidence type="ECO:0000259" key="15">
    <source>
        <dbReference type="PROSITE" id="PS51384"/>
    </source>
</evidence>
<dbReference type="SFLD" id="SFLDS00052">
    <property type="entry name" value="Ferric_Reductase_Domain"/>
    <property type="match status" value="1"/>
</dbReference>
<dbReference type="InterPro" id="IPR013130">
    <property type="entry name" value="Fe3_Rdtase_TM_dom"/>
</dbReference>
<dbReference type="STRING" id="227321.C8VDB9"/>
<dbReference type="KEGG" id="ani:ANIA_10893"/>
<dbReference type="CDD" id="cd06186">
    <property type="entry name" value="NOX_Duox_like_FAD_NADP"/>
    <property type="match status" value="1"/>
</dbReference>
<keyword evidence="10" id="KW-0406">Ion transport</keyword>
<dbReference type="Proteomes" id="UP000000560">
    <property type="component" value="Chromosome IV"/>
</dbReference>
<evidence type="ECO:0000256" key="6">
    <source>
        <dbReference type="ARBA" id="ARBA00022692"/>
    </source>
</evidence>
<keyword evidence="9" id="KW-0560">Oxidoreductase</keyword>
<dbReference type="eggNOG" id="KOG0039">
    <property type="taxonomic scope" value="Eukaryota"/>
</dbReference>
<dbReference type="Pfam" id="PF08022">
    <property type="entry name" value="FAD_binding_8"/>
    <property type="match status" value="1"/>
</dbReference>
<sequence>MNHMKIARHGSIDMDMEAHSGLPWLDSPVMLHSSRADMCKLTPEQCAYRRGHWRYWYEADHVYALNTVYFLCATVFVFAVAHLASRYAPARVRRSSLWQKGTAAGRFLSYRGFRIPGVGYWAGSAGVAALIAVGAVFFFAMTLGPRPYYWPNTDTVNFGGSPPIATRTGWMAVALLPFVLVLGTKANLVSALTGVPHERLQIFHHWTSYAMFVLALVHTFPFIVYNISKGQMVSEWKGSVVYWTGVVALVAQAYLTFMSLPTIRNRYYEFFKATHFLIALLFILFFFFHCDFRLTSWDYFIAAGSLYIFSLLTSLVRTHLINGRHTATLSVLPCGLLQLRIPTILSWKPGQHVFIRFTGIQSVGLHSLTSHPFTICSTAHDIQSLKRANEMVFYVKPKKGITGRLAKLASRKPGFTQTVLLEGPYGGIGMGALERSESVLIISGGSGGGFSLGILEAALKIFTESGCGCGAEKGERRRIQVVFACQRPDVAAWYRGEIELLLDLYGVKGSKYDLDIDVSIHVTSSMPSLRQDIETDIEKTLEPLPPSGPAEEPTQTETKTSTADDAINPVRSASTSSSHKTPVSCVPRTFSQGRPKLPSIVASTTDTGKHVAIYVCGPASMLHDVRNAAAAAQEGILTGKAGGQVYLHSESFSW</sequence>
<protein>
    <recommendedName>
        <fullName evidence="3">ferric-chelate reductase (NADPH)</fullName>
        <ecNumber evidence="3">1.16.1.9</ecNumber>
    </recommendedName>
</protein>
<dbReference type="Pfam" id="PF01794">
    <property type="entry name" value="Ferric_reduct"/>
    <property type="match status" value="1"/>
</dbReference>
<evidence type="ECO:0000256" key="13">
    <source>
        <dbReference type="SAM" id="MobiDB-lite"/>
    </source>
</evidence>
<dbReference type="FunCoup" id="C8VDB9">
    <property type="interactions" value="19"/>
</dbReference>
<dbReference type="InParanoid" id="C8VDB9"/>
<comment type="catalytic activity">
    <reaction evidence="12">
        <text>2 a Fe(II)-siderophore + NADP(+) + H(+) = 2 a Fe(III)-siderophore + NADPH</text>
        <dbReference type="Rhea" id="RHEA:28795"/>
        <dbReference type="Rhea" id="RHEA-COMP:11342"/>
        <dbReference type="Rhea" id="RHEA-COMP:11344"/>
        <dbReference type="ChEBI" id="CHEBI:15378"/>
        <dbReference type="ChEBI" id="CHEBI:29033"/>
        <dbReference type="ChEBI" id="CHEBI:29034"/>
        <dbReference type="ChEBI" id="CHEBI:57783"/>
        <dbReference type="ChEBI" id="CHEBI:58349"/>
        <dbReference type="EC" id="1.16.1.9"/>
    </reaction>
</comment>
<evidence type="ECO:0000256" key="8">
    <source>
        <dbReference type="ARBA" id="ARBA00022989"/>
    </source>
</evidence>
<dbReference type="InterPro" id="IPR051410">
    <property type="entry name" value="Ferric/Cupric_Reductase"/>
</dbReference>
<comment type="subcellular location">
    <subcellularLocation>
        <location evidence="1">Cell membrane</location>
        <topology evidence="1">Multi-pass membrane protein</topology>
    </subcellularLocation>
</comment>
<feature type="transmembrane region" description="Helical" evidence="14">
    <location>
        <begin position="169"/>
        <end position="188"/>
    </location>
</feature>
<evidence type="ECO:0000256" key="1">
    <source>
        <dbReference type="ARBA" id="ARBA00004651"/>
    </source>
</evidence>
<dbReference type="InterPro" id="IPR013112">
    <property type="entry name" value="FAD-bd_8"/>
</dbReference>
<organism evidence="16 17">
    <name type="scientific">Emericella nidulans (strain FGSC A4 / ATCC 38163 / CBS 112.46 / NRRL 194 / M139)</name>
    <name type="common">Aspergillus nidulans</name>
    <dbReference type="NCBI Taxonomy" id="227321"/>
    <lineage>
        <taxon>Eukaryota</taxon>
        <taxon>Fungi</taxon>
        <taxon>Dikarya</taxon>
        <taxon>Ascomycota</taxon>
        <taxon>Pezizomycotina</taxon>
        <taxon>Eurotiomycetes</taxon>
        <taxon>Eurotiomycetidae</taxon>
        <taxon>Eurotiales</taxon>
        <taxon>Aspergillaceae</taxon>
        <taxon>Aspergillus</taxon>
        <taxon>Aspergillus subgen. Nidulantes</taxon>
    </lineage>
</organism>
<name>C8VDB9_EMENI</name>
<feature type="compositionally biased region" description="Polar residues" evidence="13">
    <location>
        <begin position="571"/>
        <end position="581"/>
    </location>
</feature>
<dbReference type="SUPFAM" id="SSF52343">
    <property type="entry name" value="Ferredoxin reductase-like, C-terminal NADP-linked domain"/>
    <property type="match status" value="1"/>
</dbReference>
<dbReference type="AlphaFoldDB" id="C8VDB9"/>
<evidence type="ECO:0000313" key="16">
    <source>
        <dbReference type="EMBL" id="CBF79055.1"/>
    </source>
</evidence>
<feature type="region of interest" description="Disordered" evidence="13">
    <location>
        <begin position="540"/>
        <end position="589"/>
    </location>
</feature>
<evidence type="ECO:0000256" key="9">
    <source>
        <dbReference type="ARBA" id="ARBA00023002"/>
    </source>
</evidence>
<dbReference type="PROSITE" id="PS51384">
    <property type="entry name" value="FAD_FR"/>
    <property type="match status" value="1"/>
</dbReference>
<keyword evidence="11 14" id="KW-0472">Membrane</keyword>
<feature type="transmembrane region" description="Helical" evidence="14">
    <location>
        <begin position="209"/>
        <end position="228"/>
    </location>
</feature>
<dbReference type="GO" id="GO:0000293">
    <property type="term" value="F:ferric-chelate reductase activity"/>
    <property type="evidence" value="ECO:0000318"/>
    <property type="project" value="GO_Central"/>
</dbReference>
<proteinExistence type="inferred from homology"/>
<dbReference type="SUPFAM" id="SSF63380">
    <property type="entry name" value="Riboflavin synthase domain-like"/>
    <property type="match status" value="1"/>
</dbReference>
<dbReference type="Pfam" id="PF08030">
    <property type="entry name" value="NAD_binding_6"/>
    <property type="match status" value="1"/>
</dbReference>
<keyword evidence="7" id="KW-0249">Electron transport</keyword>
<dbReference type="EMBL" id="BN001304">
    <property type="protein sequence ID" value="CBF79055.1"/>
    <property type="molecule type" value="Genomic_DNA"/>
</dbReference>
<dbReference type="InterPro" id="IPR013121">
    <property type="entry name" value="Fe_red_NAD-bd_6"/>
</dbReference>
<dbReference type="GO" id="GO:0006826">
    <property type="term" value="P:iron ion transport"/>
    <property type="evidence" value="ECO:0007669"/>
    <property type="project" value="UniProtKB-ARBA"/>
</dbReference>
<feature type="compositionally biased region" description="Polar residues" evidence="13">
    <location>
        <begin position="553"/>
        <end position="563"/>
    </location>
</feature>
<feature type="transmembrane region" description="Helical" evidence="14">
    <location>
        <begin position="63"/>
        <end position="84"/>
    </location>
</feature>
<evidence type="ECO:0000256" key="14">
    <source>
        <dbReference type="SAM" id="Phobius"/>
    </source>
</evidence>
<evidence type="ECO:0000256" key="10">
    <source>
        <dbReference type="ARBA" id="ARBA00023065"/>
    </source>
</evidence>
<dbReference type="VEuPathDB" id="FungiDB:AN10893"/>
<dbReference type="GO" id="GO:0005886">
    <property type="term" value="C:plasma membrane"/>
    <property type="evidence" value="ECO:0007669"/>
    <property type="project" value="UniProtKB-SubCell"/>
</dbReference>
<evidence type="ECO:0000256" key="11">
    <source>
        <dbReference type="ARBA" id="ARBA00023136"/>
    </source>
</evidence>
<dbReference type="InterPro" id="IPR017927">
    <property type="entry name" value="FAD-bd_FR_type"/>
</dbReference>
<comment type="similarity">
    <text evidence="2">Belongs to the ferric reductase (FRE) family.</text>
</comment>
<evidence type="ECO:0000256" key="4">
    <source>
        <dbReference type="ARBA" id="ARBA00022448"/>
    </source>
</evidence>
<feature type="transmembrane region" description="Helical" evidence="14">
    <location>
        <begin position="270"/>
        <end position="287"/>
    </location>
</feature>
<evidence type="ECO:0000256" key="5">
    <source>
        <dbReference type="ARBA" id="ARBA00022475"/>
    </source>
</evidence>
<dbReference type="Gene3D" id="3.40.50.80">
    <property type="entry name" value="Nucleotide-binding domain of ferredoxin-NADP reductase (FNR) module"/>
    <property type="match status" value="1"/>
</dbReference>
<keyword evidence="6 14" id="KW-0812">Transmembrane</keyword>
<dbReference type="InterPro" id="IPR017938">
    <property type="entry name" value="Riboflavin_synthase-like_b-brl"/>
</dbReference>
<keyword evidence="17" id="KW-1185">Reference proteome</keyword>
<dbReference type="SFLD" id="SFLDG01168">
    <property type="entry name" value="Ferric_reductase_subgroup_(FRE"/>
    <property type="match status" value="1"/>
</dbReference>
<dbReference type="RefSeq" id="XP_050467902.1">
    <property type="nucleotide sequence ID" value="XM_050611933.1"/>
</dbReference>
<dbReference type="OrthoDB" id="17725at2759"/>
<accession>C8VDB9</accession>
<reference evidence="17" key="1">
    <citation type="journal article" date="2005" name="Nature">
        <title>Sequencing of Aspergillus nidulans and comparative analysis with A. fumigatus and A. oryzae.</title>
        <authorList>
            <person name="Galagan J.E."/>
            <person name="Calvo S.E."/>
            <person name="Cuomo C."/>
            <person name="Ma L.J."/>
            <person name="Wortman J.R."/>
            <person name="Batzoglou S."/>
            <person name="Lee S.I."/>
            <person name="Basturkmen M."/>
            <person name="Spevak C.C."/>
            <person name="Clutterbuck J."/>
            <person name="Kapitonov V."/>
            <person name="Jurka J."/>
            <person name="Scazzocchio C."/>
            <person name="Farman M."/>
            <person name="Butler J."/>
            <person name="Purcell S."/>
            <person name="Harris S."/>
            <person name="Braus G.H."/>
            <person name="Draht O."/>
            <person name="Busch S."/>
            <person name="D'Enfert C."/>
            <person name="Bouchier C."/>
            <person name="Goldman G.H."/>
            <person name="Bell-Pedersen D."/>
            <person name="Griffiths-Jones S."/>
            <person name="Doonan J.H."/>
            <person name="Yu J."/>
            <person name="Vienken K."/>
            <person name="Pain A."/>
            <person name="Freitag M."/>
            <person name="Selker E.U."/>
            <person name="Archer D.B."/>
            <person name="Penalva M.A."/>
            <person name="Oakley B.R."/>
            <person name="Momany M."/>
            <person name="Tanaka T."/>
            <person name="Kumagai T."/>
            <person name="Asai K."/>
            <person name="Machida M."/>
            <person name="Nierman W.C."/>
            <person name="Denning D.W."/>
            <person name="Caddick M."/>
            <person name="Hynes M."/>
            <person name="Paoletti M."/>
            <person name="Fischer R."/>
            <person name="Miller B."/>
            <person name="Dyer P."/>
            <person name="Sachs M.S."/>
            <person name="Osmani S.A."/>
            <person name="Birren B.W."/>
        </authorList>
    </citation>
    <scope>NUCLEOTIDE SEQUENCE [LARGE SCALE GENOMIC DNA]</scope>
    <source>
        <strain evidence="17">FGSC A4 / ATCC 38163 / CBS 112.46 / NRRL 194 / M139</strain>
    </source>
</reference>
<evidence type="ECO:0000256" key="12">
    <source>
        <dbReference type="ARBA" id="ARBA00048483"/>
    </source>
</evidence>
<evidence type="ECO:0000256" key="2">
    <source>
        <dbReference type="ARBA" id="ARBA00006278"/>
    </source>
</evidence>
<feature type="transmembrane region" description="Helical" evidence="14">
    <location>
        <begin position="240"/>
        <end position="258"/>
    </location>
</feature>
<evidence type="ECO:0000256" key="7">
    <source>
        <dbReference type="ARBA" id="ARBA00022982"/>
    </source>
</evidence>
<evidence type="ECO:0000313" key="17">
    <source>
        <dbReference type="Proteomes" id="UP000000560"/>
    </source>
</evidence>
<keyword evidence="4" id="KW-0813">Transport</keyword>
<evidence type="ECO:0000256" key="3">
    <source>
        <dbReference type="ARBA" id="ARBA00012668"/>
    </source>
</evidence>
<feature type="transmembrane region" description="Helical" evidence="14">
    <location>
        <begin position="118"/>
        <end position="141"/>
    </location>
</feature>
<keyword evidence="8 14" id="KW-1133">Transmembrane helix</keyword>
<dbReference type="PANTHER" id="PTHR32361">
    <property type="entry name" value="FERRIC/CUPRIC REDUCTASE TRANSMEMBRANE COMPONENT"/>
    <property type="match status" value="1"/>
</dbReference>
<gene>
    <name evidence="16" type="ORF">ANIA_10893</name>
</gene>
<feature type="domain" description="FAD-binding FR-type" evidence="15">
    <location>
        <begin position="307"/>
        <end position="431"/>
    </location>
</feature>